<accession>A0A9P9EG97</accession>
<dbReference type="AlphaFoldDB" id="A0A9P9EG97"/>
<evidence type="ECO:0008006" key="5">
    <source>
        <dbReference type="Google" id="ProtNLM"/>
    </source>
</evidence>
<feature type="compositionally biased region" description="Polar residues" evidence="1">
    <location>
        <begin position="1"/>
        <end position="15"/>
    </location>
</feature>
<evidence type="ECO:0000256" key="1">
    <source>
        <dbReference type="SAM" id="MobiDB-lite"/>
    </source>
</evidence>
<gene>
    <name evidence="3" type="ORF">EDB81DRAFT_83299</name>
</gene>
<keyword evidence="2" id="KW-0812">Transmembrane</keyword>
<feature type="transmembrane region" description="Helical" evidence="2">
    <location>
        <begin position="133"/>
        <end position="155"/>
    </location>
</feature>
<evidence type="ECO:0000313" key="3">
    <source>
        <dbReference type="EMBL" id="KAH7136551.1"/>
    </source>
</evidence>
<dbReference type="Proteomes" id="UP000738349">
    <property type="component" value="Unassembled WGS sequence"/>
</dbReference>
<keyword evidence="4" id="KW-1185">Reference proteome</keyword>
<dbReference type="EMBL" id="JAGMUV010000013">
    <property type="protein sequence ID" value="KAH7136551.1"/>
    <property type="molecule type" value="Genomic_DNA"/>
</dbReference>
<evidence type="ECO:0000256" key="2">
    <source>
        <dbReference type="SAM" id="Phobius"/>
    </source>
</evidence>
<protein>
    <recommendedName>
        <fullName evidence="5">Transmembrane protein</fullName>
    </recommendedName>
</protein>
<feature type="transmembrane region" description="Helical" evidence="2">
    <location>
        <begin position="104"/>
        <end position="121"/>
    </location>
</feature>
<name>A0A9P9EG97_9HYPO</name>
<reference evidence="3" key="1">
    <citation type="journal article" date="2021" name="Nat. Commun.">
        <title>Genetic determinants of endophytism in the Arabidopsis root mycobiome.</title>
        <authorList>
            <person name="Mesny F."/>
            <person name="Miyauchi S."/>
            <person name="Thiergart T."/>
            <person name="Pickel B."/>
            <person name="Atanasova L."/>
            <person name="Karlsson M."/>
            <person name="Huettel B."/>
            <person name="Barry K.W."/>
            <person name="Haridas S."/>
            <person name="Chen C."/>
            <person name="Bauer D."/>
            <person name="Andreopoulos W."/>
            <person name="Pangilinan J."/>
            <person name="LaButti K."/>
            <person name="Riley R."/>
            <person name="Lipzen A."/>
            <person name="Clum A."/>
            <person name="Drula E."/>
            <person name="Henrissat B."/>
            <person name="Kohler A."/>
            <person name="Grigoriev I.V."/>
            <person name="Martin F.M."/>
            <person name="Hacquard S."/>
        </authorList>
    </citation>
    <scope>NUCLEOTIDE SEQUENCE</scope>
    <source>
        <strain evidence="3">MPI-CAGE-AT-0147</strain>
    </source>
</reference>
<feature type="transmembrane region" description="Helical" evidence="2">
    <location>
        <begin position="161"/>
        <end position="178"/>
    </location>
</feature>
<keyword evidence="2" id="KW-1133">Transmembrane helix</keyword>
<organism evidence="3 4">
    <name type="scientific">Dactylonectria macrodidyma</name>
    <dbReference type="NCBI Taxonomy" id="307937"/>
    <lineage>
        <taxon>Eukaryota</taxon>
        <taxon>Fungi</taxon>
        <taxon>Dikarya</taxon>
        <taxon>Ascomycota</taxon>
        <taxon>Pezizomycotina</taxon>
        <taxon>Sordariomycetes</taxon>
        <taxon>Hypocreomycetidae</taxon>
        <taxon>Hypocreales</taxon>
        <taxon>Nectriaceae</taxon>
        <taxon>Dactylonectria</taxon>
    </lineage>
</organism>
<evidence type="ECO:0000313" key="4">
    <source>
        <dbReference type="Proteomes" id="UP000738349"/>
    </source>
</evidence>
<comment type="caution">
    <text evidence="3">The sequence shown here is derived from an EMBL/GenBank/DDBJ whole genome shotgun (WGS) entry which is preliminary data.</text>
</comment>
<sequence length="184" mass="20335">MSSIIEKTNESSQPSGKGHEHHVPVHKILVDLVELLPAAPSVWIMTGYMNQLYKATRPPDTVCALRTWSLVQLLQLQLPFELPRNQLTWLKTSRVDSLVCPSRWMLLIACIIFGCSAASFLRRRQRHDPYQPYIFAVCVASSTVAGEVTGASAGYIMLVHVSWAVCVAMLVSAVGLRVHGCGHP</sequence>
<feature type="region of interest" description="Disordered" evidence="1">
    <location>
        <begin position="1"/>
        <end position="20"/>
    </location>
</feature>
<dbReference type="OrthoDB" id="4768569at2759"/>
<proteinExistence type="predicted"/>
<keyword evidence="2" id="KW-0472">Membrane</keyword>